<dbReference type="GO" id="GO:0006032">
    <property type="term" value="P:chitin catabolic process"/>
    <property type="evidence" value="ECO:0007669"/>
    <property type="project" value="UniProtKB-KW"/>
</dbReference>
<evidence type="ECO:0000256" key="3">
    <source>
        <dbReference type="ARBA" id="ARBA00022669"/>
    </source>
</evidence>
<dbReference type="InterPro" id="IPR000726">
    <property type="entry name" value="Glyco_hydro_19_cat"/>
</dbReference>
<dbReference type="Proteomes" id="UP000436088">
    <property type="component" value="Unassembled WGS sequence"/>
</dbReference>
<keyword evidence="4" id="KW-0378">Hydrolase</keyword>
<dbReference type="InterPro" id="IPR023346">
    <property type="entry name" value="Lysozyme-like_dom_sf"/>
</dbReference>
<evidence type="ECO:0000256" key="4">
    <source>
        <dbReference type="ARBA" id="ARBA00022801"/>
    </source>
</evidence>
<sequence>MMRYRDFCSEFPCAPGKSYYGRGPIQLTGNINYGKAGNALKLDLLKNPEIVATDTVVSFKASLWYWMNAFRPIIGQGFGATTKAINGQLECGVGGEAQQRVKRRIQFYTNYFKRFGVDPGPNLSSGKLLKDLLRQRVVSTSIGPSRHCSSAATSAPKILHSSKKVRGAYVSTVDEATFCGWLFSATKLVNPFFALLDAEKAHALAVAAAARGLSAGFDKNPETVEGLLWNAIINLCGFNSEGIVVVAKRLGAQHCKRKLETWSTSSPSNEEAKHGGKAGPGILGVNLGKSKSSEDAAADYGNIPLIDRGGISRTYGRLNRIDRDSCQSPSNIFFRKMFGTVIVPVCSWQAELAECLERDGFKSIHEAVGADCRR</sequence>
<keyword evidence="11" id="KW-1185">Reference proteome</keyword>
<evidence type="ECO:0000256" key="5">
    <source>
        <dbReference type="ARBA" id="ARBA00023024"/>
    </source>
</evidence>
<dbReference type="Pfam" id="PF00182">
    <property type="entry name" value="Glyco_hydro_19"/>
    <property type="match status" value="2"/>
</dbReference>
<dbReference type="EMBL" id="VEPZ02001555">
    <property type="protein sequence ID" value="KAE8668293.1"/>
    <property type="molecule type" value="Genomic_DNA"/>
</dbReference>
<dbReference type="GO" id="GO:0016998">
    <property type="term" value="P:cell wall macromolecule catabolic process"/>
    <property type="evidence" value="ECO:0007669"/>
    <property type="project" value="InterPro"/>
</dbReference>
<evidence type="ECO:0000256" key="7">
    <source>
        <dbReference type="ARBA" id="ARBA00023295"/>
    </source>
</evidence>
<evidence type="ECO:0000256" key="2">
    <source>
        <dbReference type="ARBA" id="ARBA00012729"/>
    </source>
</evidence>
<keyword evidence="7" id="KW-0326">Glycosidase</keyword>
<keyword evidence="8" id="KW-0624">Polysaccharide degradation</keyword>
<keyword evidence="5" id="KW-0146">Chitin degradation</keyword>
<dbReference type="Gene3D" id="1.10.530.10">
    <property type="match status" value="1"/>
</dbReference>
<evidence type="ECO:0000256" key="6">
    <source>
        <dbReference type="ARBA" id="ARBA00023277"/>
    </source>
</evidence>
<keyword evidence="3" id="KW-0147">Chitin-binding</keyword>
<dbReference type="PANTHER" id="PTHR22595:SF197">
    <property type="entry name" value="CHITINASE FAMILY PROTEIN"/>
    <property type="match status" value="1"/>
</dbReference>
<dbReference type="InterPro" id="IPR013785">
    <property type="entry name" value="Aldolase_TIM"/>
</dbReference>
<evidence type="ECO:0000313" key="11">
    <source>
        <dbReference type="Proteomes" id="UP000436088"/>
    </source>
</evidence>
<dbReference type="CDD" id="cd00325">
    <property type="entry name" value="chitinase_GH19"/>
    <property type="match status" value="1"/>
</dbReference>
<dbReference type="PROSITE" id="PS00774">
    <property type="entry name" value="CHITINASE_19_2"/>
    <property type="match status" value="1"/>
</dbReference>
<proteinExistence type="predicted"/>
<dbReference type="GO" id="GO:0008843">
    <property type="term" value="F:endochitinase activity"/>
    <property type="evidence" value="ECO:0007669"/>
    <property type="project" value="UniProtKB-EC"/>
</dbReference>
<dbReference type="PANTHER" id="PTHR22595">
    <property type="entry name" value="CHITINASE-RELATED"/>
    <property type="match status" value="1"/>
</dbReference>
<feature type="domain" description="Glycoside hydrolase family 19 catalytic" evidence="9">
    <location>
        <begin position="57"/>
        <end position="67"/>
    </location>
</feature>
<evidence type="ECO:0000313" key="10">
    <source>
        <dbReference type="EMBL" id="KAE8668293.1"/>
    </source>
</evidence>
<evidence type="ECO:0000256" key="8">
    <source>
        <dbReference type="ARBA" id="ARBA00023326"/>
    </source>
</evidence>
<name>A0A6A2X0V4_HIBSY</name>
<evidence type="ECO:0000256" key="1">
    <source>
        <dbReference type="ARBA" id="ARBA00000822"/>
    </source>
</evidence>
<dbReference type="Gene3D" id="3.20.20.70">
    <property type="entry name" value="Aldolase class I"/>
    <property type="match status" value="1"/>
</dbReference>
<evidence type="ECO:0000259" key="9">
    <source>
        <dbReference type="PROSITE" id="PS00774"/>
    </source>
</evidence>
<dbReference type="EC" id="3.2.1.14" evidence="2"/>
<protein>
    <recommendedName>
        <fullName evidence="2">chitinase</fullName>
        <ecNumber evidence="2">3.2.1.14</ecNumber>
    </recommendedName>
</protein>
<comment type="caution">
    <text evidence="10">The sequence shown here is derived from an EMBL/GenBank/DDBJ whole genome shotgun (WGS) entry which is preliminary data.</text>
</comment>
<dbReference type="GO" id="GO:0000272">
    <property type="term" value="P:polysaccharide catabolic process"/>
    <property type="evidence" value="ECO:0007669"/>
    <property type="project" value="UniProtKB-KW"/>
</dbReference>
<gene>
    <name evidence="10" type="ORF">F3Y22_tig00112343pilonHSYRG00099</name>
</gene>
<keyword evidence="6" id="KW-0119">Carbohydrate metabolism</keyword>
<reference evidence="10" key="1">
    <citation type="submission" date="2019-09" db="EMBL/GenBank/DDBJ databases">
        <title>Draft genome information of white flower Hibiscus syriacus.</title>
        <authorList>
            <person name="Kim Y.-M."/>
        </authorList>
    </citation>
    <scope>NUCLEOTIDE SEQUENCE [LARGE SCALE GENOMIC DNA]</scope>
    <source>
        <strain evidence="10">YM2019G1</strain>
    </source>
</reference>
<comment type="catalytic activity">
    <reaction evidence="1">
        <text>Random endo-hydrolysis of N-acetyl-beta-D-glucosaminide (1-&gt;4)-beta-linkages in chitin and chitodextrins.</text>
        <dbReference type="EC" id="3.2.1.14"/>
    </reaction>
</comment>
<dbReference type="SUPFAM" id="SSF53955">
    <property type="entry name" value="Lysozyme-like"/>
    <property type="match status" value="1"/>
</dbReference>
<dbReference type="AlphaFoldDB" id="A0A6A2X0V4"/>
<dbReference type="GO" id="GO:0008061">
    <property type="term" value="F:chitin binding"/>
    <property type="evidence" value="ECO:0007669"/>
    <property type="project" value="UniProtKB-KW"/>
</dbReference>
<organism evidence="10 11">
    <name type="scientific">Hibiscus syriacus</name>
    <name type="common">Rose of Sharon</name>
    <dbReference type="NCBI Taxonomy" id="106335"/>
    <lineage>
        <taxon>Eukaryota</taxon>
        <taxon>Viridiplantae</taxon>
        <taxon>Streptophyta</taxon>
        <taxon>Embryophyta</taxon>
        <taxon>Tracheophyta</taxon>
        <taxon>Spermatophyta</taxon>
        <taxon>Magnoliopsida</taxon>
        <taxon>eudicotyledons</taxon>
        <taxon>Gunneridae</taxon>
        <taxon>Pentapetalae</taxon>
        <taxon>rosids</taxon>
        <taxon>malvids</taxon>
        <taxon>Malvales</taxon>
        <taxon>Malvaceae</taxon>
        <taxon>Malvoideae</taxon>
        <taxon>Hibiscus</taxon>
    </lineage>
</organism>
<accession>A0A6A2X0V4</accession>